<name>A0ABS2P549_9BACI</name>
<dbReference type="SUPFAM" id="SSF53448">
    <property type="entry name" value="Nucleotide-diphospho-sugar transferases"/>
    <property type="match status" value="1"/>
</dbReference>
<dbReference type="RefSeq" id="WP_204419333.1">
    <property type="nucleotide sequence ID" value="NZ_JAFBED010000013.1"/>
</dbReference>
<protein>
    <submittedName>
        <fullName evidence="2">Spore maturation protein CgeD</fullName>
    </submittedName>
</protein>
<dbReference type="Proteomes" id="UP000737402">
    <property type="component" value="Unassembled WGS sequence"/>
</dbReference>
<dbReference type="Pfam" id="PF00535">
    <property type="entry name" value="Glycos_transf_2"/>
    <property type="match status" value="1"/>
</dbReference>
<dbReference type="PANTHER" id="PTHR43685:SF2">
    <property type="entry name" value="GLYCOSYLTRANSFERASE 2-LIKE DOMAIN-CONTAINING PROTEIN"/>
    <property type="match status" value="1"/>
</dbReference>
<organism evidence="2 3">
    <name type="scientific">Sutcliffiella tianshenii</name>
    <dbReference type="NCBI Taxonomy" id="1463404"/>
    <lineage>
        <taxon>Bacteria</taxon>
        <taxon>Bacillati</taxon>
        <taxon>Bacillota</taxon>
        <taxon>Bacilli</taxon>
        <taxon>Bacillales</taxon>
        <taxon>Bacillaceae</taxon>
        <taxon>Sutcliffiella</taxon>
    </lineage>
</organism>
<comment type="caution">
    <text evidence="2">The sequence shown here is derived from an EMBL/GenBank/DDBJ whole genome shotgun (WGS) entry which is preliminary data.</text>
</comment>
<evidence type="ECO:0000313" key="2">
    <source>
        <dbReference type="EMBL" id="MBM7622081.1"/>
    </source>
</evidence>
<keyword evidence="3" id="KW-1185">Reference proteome</keyword>
<sequence length="428" mass="49826">MEIVSIILTSYNKPRTVGLAIESVINQTFRNWELFIMDDNSDQETVHIIKKYLDHPDIHYHNSNIKDSERYKTTRYATLINNAIPLSKGTYLTYLTDDNIYLPNRLEEMTKFFSKFPKLDIVYSEQQVQGVEQNGKISWKGTRKAKNILTNPVGLVDHCSVMHTRRIADLVFQKFGSYWDDDPSVWQFGDAAFWKRLTAFQPFYPIPKILDIAYKTPQSFQTLNTHLPSHLPDGTLVRALLPDVYLIDNQLRRRISSTAFSALKYDSNQIVDIPDPFLFKYKEGLPLNKDAFSNPWLFPNMRLVYSSTNNQLYYIQQNKKHPINDKLMKEYKFDLRQAIKVDDQLLGGIPEGGTFEAVSKTSLLPDGILFFDGKDYYLSMKNKLHPIDKVVIIKLRLPVSEPVNLDEEFKKKFKQGEPFSWSIQKRLD</sequence>
<dbReference type="Gene3D" id="3.90.550.10">
    <property type="entry name" value="Spore Coat Polysaccharide Biosynthesis Protein SpsA, Chain A"/>
    <property type="match status" value="1"/>
</dbReference>
<evidence type="ECO:0000313" key="3">
    <source>
        <dbReference type="Proteomes" id="UP000737402"/>
    </source>
</evidence>
<proteinExistence type="predicted"/>
<dbReference type="InterPro" id="IPR001173">
    <property type="entry name" value="Glyco_trans_2-like"/>
</dbReference>
<dbReference type="CDD" id="cd00761">
    <property type="entry name" value="Glyco_tranf_GTA_type"/>
    <property type="match status" value="1"/>
</dbReference>
<evidence type="ECO:0000259" key="1">
    <source>
        <dbReference type="Pfam" id="PF00535"/>
    </source>
</evidence>
<reference evidence="2 3" key="1">
    <citation type="submission" date="2021-01" db="EMBL/GenBank/DDBJ databases">
        <title>Genomic Encyclopedia of Type Strains, Phase IV (KMG-IV): sequencing the most valuable type-strain genomes for metagenomic binning, comparative biology and taxonomic classification.</title>
        <authorList>
            <person name="Goeker M."/>
        </authorList>
    </citation>
    <scope>NUCLEOTIDE SEQUENCE [LARGE SCALE GENOMIC DNA]</scope>
    <source>
        <strain evidence="2 3">DSM 25879</strain>
    </source>
</reference>
<gene>
    <name evidence="2" type="ORF">JOC95_003991</name>
</gene>
<dbReference type="PANTHER" id="PTHR43685">
    <property type="entry name" value="GLYCOSYLTRANSFERASE"/>
    <property type="match status" value="1"/>
</dbReference>
<dbReference type="InterPro" id="IPR050834">
    <property type="entry name" value="Glycosyltransf_2"/>
</dbReference>
<dbReference type="EMBL" id="JAFBED010000013">
    <property type="protein sequence ID" value="MBM7622081.1"/>
    <property type="molecule type" value="Genomic_DNA"/>
</dbReference>
<feature type="domain" description="Glycosyltransferase 2-like" evidence="1">
    <location>
        <begin position="5"/>
        <end position="138"/>
    </location>
</feature>
<dbReference type="InterPro" id="IPR029044">
    <property type="entry name" value="Nucleotide-diphossugar_trans"/>
</dbReference>
<accession>A0ABS2P549</accession>